<evidence type="ECO:0000256" key="5">
    <source>
        <dbReference type="ARBA" id="ARBA00023002"/>
    </source>
</evidence>
<dbReference type="InterPro" id="IPR029061">
    <property type="entry name" value="THDP-binding"/>
</dbReference>
<dbReference type="Gene3D" id="3.40.920.10">
    <property type="entry name" value="Pyruvate-ferredoxin oxidoreductase, PFOR, domain III"/>
    <property type="match status" value="1"/>
</dbReference>
<accession>A0A146KG95</accession>
<dbReference type="SUPFAM" id="SSF52518">
    <property type="entry name" value="Thiamin diphosphate-binding fold (THDP-binding)"/>
    <property type="match status" value="3"/>
</dbReference>
<dbReference type="PROSITE" id="PS51379">
    <property type="entry name" value="4FE4S_FER_2"/>
    <property type="match status" value="2"/>
</dbReference>
<protein>
    <submittedName>
        <fullName evidence="9">Pyruvate-flavodoxin oxidoreductase 1</fullName>
    </submittedName>
</protein>
<keyword evidence="5" id="KW-0560">Oxidoreductase</keyword>
<dbReference type="InterPro" id="IPR033412">
    <property type="entry name" value="PFOR_II"/>
</dbReference>
<evidence type="ECO:0000256" key="6">
    <source>
        <dbReference type="ARBA" id="ARBA00023004"/>
    </source>
</evidence>
<dbReference type="InterPro" id="IPR017896">
    <property type="entry name" value="4Fe4S_Fe-S-bd"/>
</dbReference>
<dbReference type="PANTHER" id="PTHR32154:SF0">
    <property type="entry name" value="PYRUVATE-FLAVODOXIN OXIDOREDUCTASE-RELATED"/>
    <property type="match status" value="1"/>
</dbReference>
<reference evidence="9" key="1">
    <citation type="submission" date="2015-07" db="EMBL/GenBank/DDBJ databases">
        <title>Adaptation to a free-living lifestyle via gene acquisitions in the diplomonad Trepomonas sp. PC1.</title>
        <authorList>
            <person name="Xu F."/>
            <person name="Jerlstrom-Hultqvist J."/>
            <person name="Kolisko M."/>
            <person name="Simpson A.G.B."/>
            <person name="Roger A.J."/>
            <person name="Svard S.G."/>
            <person name="Andersson J.O."/>
        </authorList>
    </citation>
    <scope>NUCLEOTIDE SEQUENCE</scope>
    <source>
        <strain evidence="9">PC1</strain>
    </source>
</reference>
<dbReference type="InterPro" id="IPR050722">
    <property type="entry name" value="Pyruvate:ferred/Flavod_OxRd"/>
</dbReference>
<dbReference type="SUPFAM" id="SSF52922">
    <property type="entry name" value="TK C-terminal domain-like"/>
    <property type="match status" value="1"/>
</dbReference>
<dbReference type="Gene3D" id="3.40.50.970">
    <property type="match status" value="2"/>
</dbReference>
<dbReference type="SUPFAM" id="SSF54862">
    <property type="entry name" value="4Fe-4S ferredoxins"/>
    <property type="match status" value="1"/>
</dbReference>
<dbReference type="InterPro" id="IPR019752">
    <property type="entry name" value="Pyrv/ketoisovalerate_OxRed_cat"/>
</dbReference>
<dbReference type="FunFam" id="3.40.50.970:FF:000012">
    <property type="entry name" value="Pyruvate:ferredoxin (Flavodoxin) oxidoreductase"/>
    <property type="match status" value="1"/>
</dbReference>
<dbReference type="GO" id="GO:0006979">
    <property type="term" value="P:response to oxidative stress"/>
    <property type="evidence" value="ECO:0007669"/>
    <property type="project" value="TreeGrafter"/>
</dbReference>
<keyword evidence="3" id="KW-0479">Metal-binding</keyword>
<dbReference type="Gene3D" id="3.30.70.20">
    <property type="match status" value="1"/>
</dbReference>
<dbReference type="GO" id="GO:0051539">
    <property type="term" value="F:4 iron, 4 sulfur cluster binding"/>
    <property type="evidence" value="ECO:0007669"/>
    <property type="project" value="UniProtKB-KW"/>
</dbReference>
<keyword evidence="6" id="KW-0408">Iron</keyword>
<dbReference type="GO" id="GO:0016903">
    <property type="term" value="F:oxidoreductase activity, acting on the aldehyde or oxo group of donors"/>
    <property type="evidence" value="ECO:0007669"/>
    <property type="project" value="InterPro"/>
</dbReference>
<dbReference type="GO" id="GO:0046872">
    <property type="term" value="F:metal ion binding"/>
    <property type="evidence" value="ECO:0007669"/>
    <property type="project" value="UniProtKB-KW"/>
</dbReference>
<dbReference type="Pfam" id="PF01855">
    <property type="entry name" value="POR_N"/>
    <property type="match status" value="1"/>
</dbReference>
<evidence type="ECO:0000256" key="4">
    <source>
        <dbReference type="ARBA" id="ARBA00022982"/>
    </source>
</evidence>
<dbReference type="Gene3D" id="3.40.50.920">
    <property type="match status" value="1"/>
</dbReference>
<keyword evidence="4" id="KW-0249">Electron transport</keyword>
<evidence type="ECO:0000256" key="2">
    <source>
        <dbReference type="ARBA" id="ARBA00022485"/>
    </source>
</evidence>
<dbReference type="InterPro" id="IPR017900">
    <property type="entry name" value="4Fe4S_Fe_S_CS"/>
</dbReference>
<keyword evidence="1" id="KW-0813">Transport</keyword>
<dbReference type="Pfam" id="PF17147">
    <property type="entry name" value="PFOR_II"/>
    <property type="match status" value="1"/>
</dbReference>
<dbReference type="InterPro" id="IPR009014">
    <property type="entry name" value="Transketo_C/PFOR_II"/>
</dbReference>
<evidence type="ECO:0000256" key="3">
    <source>
        <dbReference type="ARBA" id="ARBA00022723"/>
    </source>
</evidence>
<keyword evidence="9" id="KW-0670">Pyruvate</keyword>
<dbReference type="InterPro" id="IPR002869">
    <property type="entry name" value="Pyrv_flavodox_OxRed_cen"/>
</dbReference>
<proteinExistence type="predicted"/>
<dbReference type="InterPro" id="IPR002880">
    <property type="entry name" value="Pyrv_Fd/Flavodoxin_OxRdtase_N"/>
</dbReference>
<keyword evidence="2" id="KW-0004">4Fe-4S</keyword>
<feature type="domain" description="4Fe-4S ferredoxin-type" evidence="8">
    <location>
        <begin position="718"/>
        <end position="747"/>
    </location>
</feature>
<feature type="domain" description="4Fe-4S ferredoxin-type" evidence="8">
    <location>
        <begin position="782"/>
        <end position="811"/>
    </location>
</feature>
<dbReference type="PROSITE" id="PS00198">
    <property type="entry name" value="4FE4S_FER_1"/>
    <property type="match status" value="1"/>
</dbReference>
<dbReference type="FunFam" id="3.40.50.920:FF:000007">
    <property type="entry name" value="Pyruvate:ferredoxin (Flavodoxin) oxidoreductase"/>
    <property type="match status" value="1"/>
</dbReference>
<evidence type="ECO:0000256" key="7">
    <source>
        <dbReference type="ARBA" id="ARBA00023014"/>
    </source>
</evidence>
<evidence type="ECO:0000256" key="1">
    <source>
        <dbReference type="ARBA" id="ARBA00022448"/>
    </source>
</evidence>
<dbReference type="Pfam" id="PF01558">
    <property type="entry name" value="POR"/>
    <property type="match status" value="1"/>
</dbReference>
<name>A0A146KG95_9EUKA</name>
<sequence length="1259" mass="141954">MTQEKCLCLDGNTAVAQACHKFISFSCVFPITPSSPMAELVEQYAAQGKKNLFGETIQVKQSQSELGAIGTCHGAAVNGALAASFTCSQGLLLMISNLYHIAGERLPFVLHVANRSVGMAGTSLNTDHSDLYSIEGTNMCVIQSSNVQECYDMAIVAHAAAIKNHAGFVHSFEGYRVSHQLESLSLMKDEDMLKFIDMQALMEFRNRGIVSTDRPYAQNVGLGGEIHMQTMEAQKYDFDKIPASVEKYFDQIHEITGRRYHCYEYFGHPEAETVVVILGASGATVQLVAEEYAKQGKKVGVLRIRLFRPFDPEMFCAAMPKTAKVVVCLDRAPEFVQAGGLIYRETMVAMMKQNRLTNVKVTGGRYSYLGFEITPKDVMAIYQQFYDKPVESMPCEFVCGIIDDLRNKSLPKVDQEEVAQLENKLLPAQVNQSVLYGIGSDGTIGASRNAVQILQNTASNIQVQCQFQFDGKKSGGLTVSHIRLYKGENEEYKKRIQMAEFDISNAQYIACHAENYLQKYKNMFENIQENGVVVLNVDSHEDMLSYAEKNIPARMKRDIARKNCKLYLINANKVAAAVGIPGRTNNILILFYFKFGMKGLIDFQDAVDDMKLAAKKTYAKRGEKVIQANIEAIDRSVQLIDQCQVQYDQKEWAAIKVTQQMEKLNKWCPDYDTYMNTVLDPVIRREFQEITTSTMYKYKNGYFPPNYSLYEKQCSANQVPHWIKEKCIQCSQCASACPHSAVRPYVLNTESEQAKKLPENFETLKYTGKTDVYQTKPENTQFTIQVSPADCRGCGVCAQACPKQALEMKDFADELPRQELFEFARNQLSDTQGQDNIDGRTCNLKELMLRNHYVEYAGSCPGCPESTLLKLMTQIMGESLSVQVGVGCSLVWSQFSLVRPETIDRQGRGMAVSSSLFEDGSVFHWGSLLGRENQRASVKVFLESIVSQITFDSELQKIVQELIEKFDDKKQCWKVVDALRKHLQLKNYKIGEKNDDVYCGSLTNEQIKISAEEQNELLKLQRGEVKLTLENFTNYVKYHNLILTKHSNWFFAGDGAVFDIDFNGVDHVLSKGDNTNIMVFCNQVFSNTGGQLSKNSFIGQIAKNAYSGVDNADKQLGQMMITAYGKSIYVAQISLGYNRMQTIKAIREAEAFPGPSIVLAYCPCINHLITGGLTFVERQQKLAVECGIWPIFRWNGMLPRGQRLTIDGQKKITIDEFIQHENRFMALKAKDGKRFEELKQKLVENIEEVWARLEIMKAM</sequence>
<dbReference type="EMBL" id="GDID01000884">
    <property type="protein sequence ID" value="JAP95722.1"/>
    <property type="molecule type" value="Transcribed_RNA"/>
</dbReference>
<evidence type="ECO:0000313" key="9">
    <source>
        <dbReference type="EMBL" id="JAP95722.1"/>
    </source>
</evidence>
<organism evidence="9">
    <name type="scientific">Trepomonas sp. PC1</name>
    <dbReference type="NCBI Taxonomy" id="1076344"/>
    <lineage>
        <taxon>Eukaryota</taxon>
        <taxon>Metamonada</taxon>
        <taxon>Diplomonadida</taxon>
        <taxon>Hexamitidae</taxon>
        <taxon>Hexamitinae</taxon>
        <taxon>Trepomonas</taxon>
    </lineage>
</organism>
<keyword evidence="7" id="KW-0411">Iron-sulfur</keyword>
<gene>
    <name evidence="9" type="ORF">TPC1_11187</name>
</gene>
<evidence type="ECO:0000259" key="8">
    <source>
        <dbReference type="PROSITE" id="PS51379"/>
    </source>
</evidence>
<dbReference type="PANTHER" id="PTHR32154">
    <property type="entry name" value="PYRUVATE-FLAVODOXIN OXIDOREDUCTASE-RELATED"/>
    <property type="match status" value="1"/>
</dbReference>
<dbReference type="Pfam" id="PF12838">
    <property type="entry name" value="Fer4_7"/>
    <property type="match status" value="1"/>
</dbReference>
<dbReference type="CDD" id="cd07034">
    <property type="entry name" value="TPP_PYR_PFOR_IOR-alpha_like"/>
    <property type="match status" value="1"/>
</dbReference>
<dbReference type="AlphaFoldDB" id="A0A146KG95"/>
<dbReference type="SUPFAM" id="SSF53323">
    <property type="entry name" value="Pyruvate-ferredoxin oxidoreductase, PFOR, domain III"/>
    <property type="match status" value="1"/>
</dbReference>